<dbReference type="EMBL" id="PEZK01000026">
    <property type="protein sequence ID" value="PIU02139.1"/>
    <property type="molecule type" value="Genomic_DNA"/>
</dbReference>
<evidence type="ECO:0000256" key="5">
    <source>
        <dbReference type="HAMAP-Rule" id="MF_00235"/>
    </source>
</evidence>
<comment type="function">
    <text evidence="5">Catalyzes the reversible transfer of the terminal phosphate group between ATP and AMP. Plays an important role in cellular energy homeostasis and in adenine nucleotide metabolism.</text>
</comment>
<feature type="binding site" evidence="5">
    <location>
        <begin position="86"/>
        <end position="89"/>
    </location>
    <ligand>
        <name>AMP</name>
        <dbReference type="ChEBI" id="CHEBI:456215"/>
    </ligand>
</feature>
<dbReference type="SUPFAM" id="SSF52540">
    <property type="entry name" value="P-loop containing nucleoside triphosphate hydrolases"/>
    <property type="match status" value="1"/>
</dbReference>
<sequence length="177" mass="20034">MMNIIMMGPQGSGKSTQAELLAEQLGMAHLEAGELLHYLSQAATPQGRAIKKIMASGQLVGDELMVKIIKQRLAEPQYQNGFVLDGFPRVLSQARQFDAKIERVFYLQVSDQEGVKRLLKRKRADDTAATIQKRLLLYHQETEPVLDFYRSRGVLTTVDGERSVEAIHQDILKRIKR</sequence>
<dbReference type="InterPro" id="IPR027417">
    <property type="entry name" value="P-loop_NTPase"/>
</dbReference>
<comment type="pathway">
    <text evidence="5">Purine metabolism; AMP biosynthesis via salvage pathway; AMP from ADP: step 1/1.</text>
</comment>
<dbReference type="GO" id="GO:0005737">
    <property type="term" value="C:cytoplasm"/>
    <property type="evidence" value="ECO:0007669"/>
    <property type="project" value="UniProtKB-SubCell"/>
</dbReference>
<evidence type="ECO:0000256" key="7">
    <source>
        <dbReference type="RuleBase" id="RU003331"/>
    </source>
</evidence>
<feature type="binding site" evidence="5">
    <location>
        <position position="93"/>
    </location>
    <ligand>
        <name>AMP</name>
        <dbReference type="ChEBI" id="CHEBI:456215"/>
    </ligand>
</feature>
<organism evidence="8 9">
    <name type="scientific">Candidatus Shapirobacteria bacterium CG09_land_8_20_14_0_10_49_15</name>
    <dbReference type="NCBI Taxonomy" id="1974482"/>
    <lineage>
        <taxon>Bacteria</taxon>
        <taxon>Candidatus Shapironibacteriota</taxon>
    </lineage>
</organism>
<keyword evidence="5" id="KW-0963">Cytoplasm</keyword>
<dbReference type="GO" id="GO:0004017">
    <property type="term" value="F:AMP kinase activity"/>
    <property type="evidence" value="ECO:0007669"/>
    <property type="project" value="UniProtKB-UniRule"/>
</dbReference>
<evidence type="ECO:0000256" key="4">
    <source>
        <dbReference type="ARBA" id="ARBA00022777"/>
    </source>
</evidence>
<evidence type="ECO:0000256" key="6">
    <source>
        <dbReference type="RuleBase" id="RU003330"/>
    </source>
</evidence>
<dbReference type="EC" id="2.7.4.3" evidence="5 7"/>
<reference evidence="9" key="1">
    <citation type="submission" date="2017-09" db="EMBL/GenBank/DDBJ databases">
        <title>Depth-based differentiation of microbial function through sediment-hosted aquifers and enrichment of novel symbionts in the deep terrestrial subsurface.</title>
        <authorList>
            <person name="Probst A.J."/>
            <person name="Ladd B."/>
            <person name="Jarett J.K."/>
            <person name="Geller-Mcgrath D.E."/>
            <person name="Sieber C.M.K."/>
            <person name="Emerson J.B."/>
            <person name="Anantharaman K."/>
            <person name="Thomas B.C."/>
            <person name="Malmstrom R."/>
            <person name="Stieglmeier M."/>
            <person name="Klingl A."/>
            <person name="Woyke T."/>
            <person name="Ryan C.M."/>
            <person name="Banfield J.F."/>
        </authorList>
    </citation>
    <scope>NUCLEOTIDE SEQUENCE [LARGE SCALE GENOMIC DNA]</scope>
</reference>
<dbReference type="AlphaFoldDB" id="A0A2M6XAW4"/>
<accession>A0A2M6XAW4</accession>
<comment type="catalytic activity">
    <reaction evidence="5 7">
        <text>AMP + ATP = 2 ADP</text>
        <dbReference type="Rhea" id="RHEA:12973"/>
        <dbReference type="ChEBI" id="CHEBI:30616"/>
        <dbReference type="ChEBI" id="CHEBI:456215"/>
        <dbReference type="ChEBI" id="CHEBI:456216"/>
        <dbReference type="EC" id="2.7.4.3"/>
    </reaction>
</comment>
<keyword evidence="4 5" id="KW-0418">Kinase</keyword>
<dbReference type="GO" id="GO:0044209">
    <property type="term" value="P:AMP salvage"/>
    <property type="evidence" value="ECO:0007669"/>
    <property type="project" value="UniProtKB-UniRule"/>
</dbReference>
<dbReference type="GO" id="GO:0005524">
    <property type="term" value="F:ATP binding"/>
    <property type="evidence" value="ECO:0007669"/>
    <property type="project" value="UniProtKB-UniRule"/>
</dbReference>
<comment type="similarity">
    <text evidence="5 6">Belongs to the adenylate kinase family.</text>
</comment>
<comment type="caution">
    <text evidence="5">Lacks conserved residue(s) required for the propagation of feature annotation.</text>
</comment>
<keyword evidence="5 7" id="KW-0067">ATP-binding</keyword>
<feature type="binding site" evidence="5">
    <location>
        <position position="121"/>
    </location>
    <ligand>
        <name>ATP</name>
        <dbReference type="ChEBI" id="CHEBI:30616"/>
    </ligand>
</feature>
<dbReference type="PRINTS" id="PR00094">
    <property type="entry name" value="ADENYLTKNASE"/>
</dbReference>
<protein>
    <recommendedName>
        <fullName evidence="5 7">Adenylate kinase</fullName>
        <shortName evidence="5">AK</shortName>
        <ecNumber evidence="5 7">2.7.4.3</ecNumber>
    </recommendedName>
    <alternativeName>
        <fullName evidence="5">ATP-AMP transphosphorylase</fullName>
    </alternativeName>
    <alternativeName>
        <fullName evidence="5">ATP:AMP phosphotransferase</fullName>
    </alternativeName>
    <alternativeName>
        <fullName evidence="5">Adenylate monophosphate kinase</fullName>
    </alternativeName>
</protein>
<feature type="binding site" evidence="5">
    <location>
        <position position="134"/>
    </location>
    <ligand>
        <name>AMP</name>
        <dbReference type="ChEBI" id="CHEBI:456215"/>
    </ligand>
</feature>
<dbReference type="PROSITE" id="PS00113">
    <property type="entry name" value="ADENYLATE_KINASE"/>
    <property type="match status" value="1"/>
</dbReference>
<gene>
    <name evidence="5" type="primary">adk</name>
    <name evidence="8" type="ORF">COT66_01670</name>
</gene>
<feature type="binding site" evidence="5">
    <location>
        <begin position="11"/>
        <end position="16"/>
    </location>
    <ligand>
        <name>ATP</name>
        <dbReference type="ChEBI" id="CHEBI:30616"/>
    </ligand>
</feature>
<evidence type="ECO:0000256" key="1">
    <source>
        <dbReference type="ARBA" id="ARBA00022679"/>
    </source>
</evidence>
<dbReference type="Proteomes" id="UP000231214">
    <property type="component" value="Unassembled WGS sequence"/>
</dbReference>
<comment type="caution">
    <text evidence="8">The sequence shown here is derived from an EMBL/GenBank/DDBJ whole genome shotgun (WGS) entry which is preliminary data.</text>
</comment>
<evidence type="ECO:0000256" key="2">
    <source>
        <dbReference type="ARBA" id="ARBA00022727"/>
    </source>
</evidence>
<dbReference type="Gene3D" id="3.40.50.300">
    <property type="entry name" value="P-loop containing nucleotide triphosphate hydrolases"/>
    <property type="match status" value="1"/>
</dbReference>
<dbReference type="CDD" id="cd01428">
    <property type="entry name" value="ADK"/>
    <property type="match status" value="1"/>
</dbReference>
<evidence type="ECO:0000256" key="3">
    <source>
        <dbReference type="ARBA" id="ARBA00022741"/>
    </source>
</evidence>
<feature type="binding site" evidence="5">
    <location>
        <position position="123"/>
    </location>
    <ligand>
        <name>AMP</name>
        <dbReference type="ChEBI" id="CHEBI:456215"/>
    </ligand>
</feature>
<keyword evidence="3 5" id="KW-0547">Nucleotide-binding</keyword>
<keyword evidence="2 5" id="KW-0545">Nucleotide biosynthesis</keyword>
<dbReference type="InterPro" id="IPR000850">
    <property type="entry name" value="Adenylat/UMP-CMP_kin"/>
</dbReference>
<evidence type="ECO:0000313" key="8">
    <source>
        <dbReference type="EMBL" id="PIU02139.1"/>
    </source>
</evidence>
<feature type="binding site" evidence="5">
    <location>
        <position position="162"/>
    </location>
    <ligand>
        <name>ATP</name>
        <dbReference type="ChEBI" id="CHEBI:30616"/>
    </ligand>
</feature>
<dbReference type="PANTHER" id="PTHR23359">
    <property type="entry name" value="NUCLEOTIDE KINASE"/>
    <property type="match status" value="1"/>
</dbReference>
<feature type="region of interest" description="NMP" evidence="5">
    <location>
        <begin position="31"/>
        <end position="60"/>
    </location>
</feature>
<keyword evidence="1 5" id="KW-0808">Transferase</keyword>
<dbReference type="UniPathway" id="UPA00588">
    <property type="reaction ID" value="UER00649"/>
</dbReference>
<feature type="binding site" evidence="5">
    <location>
        <begin position="58"/>
        <end position="60"/>
    </location>
    <ligand>
        <name>AMP</name>
        <dbReference type="ChEBI" id="CHEBI:456215"/>
    </ligand>
</feature>
<dbReference type="Pfam" id="PF00406">
    <property type="entry name" value="ADK"/>
    <property type="match status" value="1"/>
</dbReference>
<dbReference type="HAMAP" id="MF_00235">
    <property type="entry name" value="Adenylate_kinase_Adk"/>
    <property type="match status" value="1"/>
</dbReference>
<proteinExistence type="inferred from homology"/>
<dbReference type="InterPro" id="IPR033690">
    <property type="entry name" value="Adenylat_kinase_CS"/>
</dbReference>
<evidence type="ECO:0000313" key="9">
    <source>
        <dbReference type="Proteomes" id="UP000231214"/>
    </source>
</evidence>
<name>A0A2M6XAW4_9BACT</name>
<comment type="subunit">
    <text evidence="5 7">Monomer.</text>
</comment>
<comment type="subcellular location">
    <subcellularLocation>
        <location evidence="5 7">Cytoplasm</location>
    </subcellularLocation>
</comment>
<comment type="domain">
    <text evidence="5">Consists of three domains, a large central CORE domain and two small peripheral domains, NMPbind and LID, which undergo movements during catalysis. The LID domain closes over the site of phosphoryl transfer upon ATP binding. Assembling and dissambling the active center during each catalytic cycle provides an effective means to prevent ATP hydrolysis.</text>
</comment>